<protein>
    <submittedName>
        <fullName evidence="2">Uncharacterized protein LOC106545098</fullName>
    </submittedName>
</protein>
<accession>A0A6I9XTF6</accession>
<dbReference type="PANTHER" id="PTHR33066">
    <property type="entry name" value="INTEGRASE_SAM-LIKE_N DOMAIN-CONTAINING PROTEIN"/>
    <property type="match status" value="1"/>
</dbReference>
<dbReference type="PANTHER" id="PTHR33066:SF2">
    <property type="entry name" value="FILAGGRIN-2-LIKE"/>
    <property type="match status" value="1"/>
</dbReference>
<dbReference type="KEGG" id="tsr:106545098"/>
<evidence type="ECO:0000313" key="2">
    <source>
        <dbReference type="RefSeq" id="XP_013917036.1"/>
    </source>
</evidence>
<gene>
    <name evidence="2" type="primary">LOC106545098</name>
</gene>
<organism evidence="1 2">
    <name type="scientific">Thamnophis sirtalis</name>
    <dbReference type="NCBI Taxonomy" id="35019"/>
    <lineage>
        <taxon>Eukaryota</taxon>
        <taxon>Metazoa</taxon>
        <taxon>Chordata</taxon>
        <taxon>Craniata</taxon>
        <taxon>Vertebrata</taxon>
        <taxon>Euteleostomi</taxon>
        <taxon>Lepidosauria</taxon>
        <taxon>Squamata</taxon>
        <taxon>Bifurcata</taxon>
        <taxon>Unidentata</taxon>
        <taxon>Episquamata</taxon>
        <taxon>Toxicofera</taxon>
        <taxon>Serpentes</taxon>
        <taxon>Colubroidea</taxon>
        <taxon>Colubridae</taxon>
        <taxon>Natricinae</taxon>
        <taxon>Thamnophis</taxon>
    </lineage>
</organism>
<keyword evidence="1" id="KW-1185">Reference proteome</keyword>
<dbReference type="GeneID" id="106545098"/>
<name>A0A6I9XTF6_9SAUR</name>
<proteinExistence type="predicted"/>
<dbReference type="RefSeq" id="XP_013917036.1">
    <property type="nucleotide sequence ID" value="XM_014061561.1"/>
</dbReference>
<dbReference type="AlphaFoldDB" id="A0A6I9XTF6"/>
<reference evidence="2" key="1">
    <citation type="submission" date="2025-08" db="UniProtKB">
        <authorList>
            <consortium name="RefSeq"/>
        </authorList>
    </citation>
    <scope>IDENTIFICATION</scope>
    <source>
        <tissue evidence="2">Skeletal muscle</tissue>
    </source>
</reference>
<evidence type="ECO:0000313" key="1">
    <source>
        <dbReference type="Proteomes" id="UP000504617"/>
    </source>
</evidence>
<dbReference type="Proteomes" id="UP000504617">
    <property type="component" value="Unplaced"/>
</dbReference>
<sequence>MSFGDNDLLQRDSSLGAFSRKDITVGLDPILERNDEQLTFGHSSVSTGPHVAPTVVVSGTQLGVAVQRVTESNRDYRCKFLRLGSTDGIKDDARPLEKDRFASQHQLSRAQGGASRSLAFPARLASQTRVTSHRQHRHECTCEQAKWDSFQGSVDRGTQTDLVGGGSCDIDSSGSHFWDCQSPGGLGQLSHSRSRGVPASPRHILAYLPQIQDSSCQSVCNSGELSTAEICDQILYSRSQGHGCAEMPMAIRPSLHLPSPSPSSRDYQEYSVRGGGDNSISAGLAQEAMVCGLGPTGEFSGRRLACAREC</sequence>